<gene>
    <name evidence="1" type="ORF">DVH24_037093</name>
</gene>
<sequence length="138" mass="14910">MGVALWSYGGRGQGFHRRTWILCPPISMSFLCPPVLCGHVYFLLPYSALRSDISPLDLASIARKLTSAAGSSPRLPLSLLRLILQARAANFAQALCGALRRRRGGEESGEVCGVGEFGYDGGLWLLEIVASFVEAARE</sequence>
<reference evidence="1 2" key="1">
    <citation type="submission" date="2018-10" db="EMBL/GenBank/DDBJ databases">
        <title>A high-quality apple genome assembly.</title>
        <authorList>
            <person name="Hu J."/>
        </authorList>
    </citation>
    <scope>NUCLEOTIDE SEQUENCE [LARGE SCALE GENOMIC DNA]</scope>
    <source>
        <strain evidence="2">cv. HFTH1</strain>
        <tissue evidence="1">Young leaf</tissue>
    </source>
</reference>
<evidence type="ECO:0000313" key="2">
    <source>
        <dbReference type="Proteomes" id="UP000290289"/>
    </source>
</evidence>
<dbReference type="EMBL" id="RDQH01000343">
    <property type="protein sequence ID" value="RXH69309.1"/>
    <property type="molecule type" value="Genomic_DNA"/>
</dbReference>
<organism evidence="1 2">
    <name type="scientific">Malus domestica</name>
    <name type="common">Apple</name>
    <name type="synonym">Pyrus malus</name>
    <dbReference type="NCBI Taxonomy" id="3750"/>
    <lineage>
        <taxon>Eukaryota</taxon>
        <taxon>Viridiplantae</taxon>
        <taxon>Streptophyta</taxon>
        <taxon>Embryophyta</taxon>
        <taxon>Tracheophyta</taxon>
        <taxon>Spermatophyta</taxon>
        <taxon>Magnoliopsida</taxon>
        <taxon>eudicotyledons</taxon>
        <taxon>Gunneridae</taxon>
        <taxon>Pentapetalae</taxon>
        <taxon>rosids</taxon>
        <taxon>fabids</taxon>
        <taxon>Rosales</taxon>
        <taxon>Rosaceae</taxon>
        <taxon>Amygdaloideae</taxon>
        <taxon>Maleae</taxon>
        <taxon>Malus</taxon>
    </lineage>
</organism>
<keyword evidence="2" id="KW-1185">Reference proteome</keyword>
<protein>
    <submittedName>
        <fullName evidence="1">Uncharacterized protein</fullName>
    </submittedName>
</protein>
<name>A0A498HE45_MALDO</name>
<comment type="caution">
    <text evidence="1">The sequence shown here is derived from an EMBL/GenBank/DDBJ whole genome shotgun (WGS) entry which is preliminary data.</text>
</comment>
<dbReference type="AlphaFoldDB" id="A0A498HE45"/>
<accession>A0A498HE45</accession>
<proteinExistence type="predicted"/>
<dbReference type="Proteomes" id="UP000290289">
    <property type="component" value="Chromosome 17"/>
</dbReference>
<evidence type="ECO:0000313" key="1">
    <source>
        <dbReference type="EMBL" id="RXH69309.1"/>
    </source>
</evidence>